<dbReference type="RefSeq" id="WP_057862796.1">
    <property type="nucleotide sequence ID" value="NZ_LLYB01000127.1"/>
</dbReference>
<evidence type="ECO:0000259" key="4">
    <source>
        <dbReference type="PROSITE" id="PS00083"/>
    </source>
</evidence>
<dbReference type="OrthoDB" id="9805815at2"/>
<evidence type="ECO:0000256" key="1">
    <source>
        <dbReference type="ARBA" id="ARBA00007825"/>
    </source>
</evidence>
<protein>
    <submittedName>
        <fullName evidence="5">Protocatechuate 3,4-dioxygenase</fullName>
    </submittedName>
</protein>
<comment type="caution">
    <text evidence="5">The sequence shown here is derived from an EMBL/GenBank/DDBJ whole genome shotgun (WGS) entry which is preliminary data.</text>
</comment>
<evidence type="ECO:0000256" key="3">
    <source>
        <dbReference type="ARBA" id="ARBA00023002"/>
    </source>
</evidence>
<evidence type="ECO:0000256" key="2">
    <source>
        <dbReference type="ARBA" id="ARBA00022964"/>
    </source>
</evidence>
<dbReference type="InterPro" id="IPR050770">
    <property type="entry name" value="Intradiol_RC_Dioxygenase"/>
</dbReference>
<dbReference type="STRING" id="722472.SAMN05444321_2058"/>
<dbReference type="PANTHER" id="PTHR33711">
    <property type="entry name" value="DIOXYGENASE, PUTATIVE (AFU_ORTHOLOGUE AFUA_2G02910)-RELATED"/>
    <property type="match status" value="1"/>
</dbReference>
<accession>A0A0R3M8E9</accession>
<keyword evidence="3" id="KW-0560">Oxidoreductase</keyword>
<dbReference type="CDD" id="cd03463">
    <property type="entry name" value="3_4-PCD_alpha"/>
    <property type="match status" value="1"/>
</dbReference>
<dbReference type="PROSITE" id="PS00083">
    <property type="entry name" value="INTRADIOL_DIOXYGENAS"/>
    <property type="match status" value="1"/>
</dbReference>
<dbReference type="Gene3D" id="2.60.130.10">
    <property type="entry name" value="Aromatic compound dioxygenase"/>
    <property type="match status" value="1"/>
</dbReference>
<dbReference type="AlphaFoldDB" id="A0A0R3M8E9"/>
<dbReference type="InterPro" id="IPR012786">
    <property type="entry name" value="Protocat_dOase_a"/>
</dbReference>
<dbReference type="GO" id="GO:0018578">
    <property type="term" value="F:protocatechuate 3,4-dioxygenase activity"/>
    <property type="evidence" value="ECO:0007669"/>
    <property type="project" value="InterPro"/>
</dbReference>
<dbReference type="NCBIfam" id="TIGR02423">
    <property type="entry name" value="protocat_alph"/>
    <property type="match status" value="1"/>
</dbReference>
<dbReference type="Pfam" id="PF00775">
    <property type="entry name" value="Dioxygenase_C"/>
    <property type="match status" value="1"/>
</dbReference>
<dbReference type="Proteomes" id="UP000051660">
    <property type="component" value="Unassembled WGS sequence"/>
</dbReference>
<evidence type="ECO:0000313" key="5">
    <source>
        <dbReference type="EMBL" id="KRR16466.1"/>
    </source>
</evidence>
<dbReference type="PANTHER" id="PTHR33711:SF9">
    <property type="entry name" value="PROTOCATECHUATE 3,4-DIOXYGENASE ALPHA CHAIN"/>
    <property type="match status" value="1"/>
</dbReference>
<dbReference type="InterPro" id="IPR000627">
    <property type="entry name" value="Intradiol_dOase_C"/>
</dbReference>
<sequence length="201" mass="21796">MPQAKPDGVTPSQTVGPYFAYGLTPGGKYEWNDAFTNNLVTPDTSGERVRVEGTVFDGDGVPIVDCMLEIWQADSQGRFSDPQDKRALPNSSFKGFGRIGTDAKGAYAFDTIKPGQVADPDGKPQAPHIVLAVYARGMLLHLYSRIYFDGEAANAADPVLALVPADRRATLIATRQPGNGNAVYRFDIHLQGDKETVFFDV</sequence>
<evidence type="ECO:0000313" key="6">
    <source>
        <dbReference type="Proteomes" id="UP000051660"/>
    </source>
</evidence>
<keyword evidence="2 5" id="KW-0223">Dioxygenase</keyword>
<reference evidence="5 6" key="1">
    <citation type="submission" date="2014-03" db="EMBL/GenBank/DDBJ databases">
        <title>Bradyrhizobium valentinum sp. nov., isolated from effective nodules of Lupinus mariae-josephae, a lupine endemic of basic-lime soils in Eastern Spain.</title>
        <authorList>
            <person name="Duran D."/>
            <person name="Rey L."/>
            <person name="Navarro A."/>
            <person name="Busquets A."/>
            <person name="Imperial J."/>
            <person name="Ruiz-Argueso T."/>
        </authorList>
    </citation>
    <scope>NUCLEOTIDE SEQUENCE [LARGE SCALE GENOMIC DNA]</scope>
    <source>
        <strain evidence="5 6">CCBAU 23086</strain>
    </source>
</reference>
<dbReference type="GO" id="GO:0008199">
    <property type="term" value="F:ferric iron binding"/>
    <property type="evidence" value="ECO:0007669"/>
    <property type="project" value="InterPro"/>
</dbReference>
<proteinExistence type="inferred from homology"/>
<dbReference type="InterPro" id="IPR015889">
    <property type="entry name" value="Intradiol_dOase_core"/>
</dbReference>
<comment type="similarity">
    <text evidence="1">Belongs to the intradiol ring-cleavage dioxygenase family.</text>
</comment>
<name>A0A0R3M8E9_9BRAD</name>
<dbReference type="EMBL" id="LLYB01000127">
    <property type="protein sequence ID" value="KRR16466.1"/>
    <property type="molecule type" value="Genomic_DNA"/>
</dbReference>
<feature type="domain" description="Intradiol ring-cleavage dioxygenases" evidence="4">
    <location>
        <begin position="51"/>
        <end position="79"/>
    </location>
</feature>
<dbReference type="SUPFAM" id="SSF49482">
    <property type="entry name" value="Aromatic compound dioxygenase"/>
    <property type="match status" value="1"/>
</dbReference>
<gene>
    <name evidence="5" type="ORF">CQ14_16500</name>
</gene>
<organism evidence="5 6">
    <name type="scientific">Bradyrhizobium lablabi</name>
    <dbReference type="NCBI Taxonomy" id="722472"/>
    <lineage>
        <taxon>Bacteria</taxon>
        <taxon>Pseudomonadati</taxon>
        <taxon>Pseudomonadota</taxon>
        <taxon>Alphaproteobacteria</taxon>
        <taxon>Hyphomicrobiales</taxon>
        <taxon>Nitrobacteraceae</taxon>
        <taxon>Bradyrhizobium</taxon>
    </lineage>
</organism>